<feature type="transmembrane region" description="Helical" evidence="1">
    <location>
        <begin position="362"/>
        <end position="381"/>
    </location>
</feature>
<dbReference type="EMBL" id="GAMC01003161">
    <property type="protein sequence ID" value="JAC03395.1"/>
    <property type="molecule type" value="mRNA"/>
</dbReference>
<organism evidence="2">
    <name type="scientific">Ceratitis capitata</name>
    <name type="common">Mediterranean fruit fly</name>
    <name type="synonym">Tephritis capitata</name>
    <dbReference type="NCBI Taxonomy" id="7213"/>
    <lineage>
        <taxon>Eukaryota</taxon>
        <taxon>Metazoa</taxon>
        <taxon>Ecdysozoa</taxon>
        <taxon>Arthropoda</taxon>
        <taxon>Hexapoda</taxon>
        <taxon>Insecta</taxon>
        <taxon>Pterygota</taxon>
        <taxon>Neoptera</taxon>
        <taxon>Endopterygota</taxon>
        <taxon>Diptera</taxon>
        <taxon>Brachycera</taxon>
        <taxon>Muscomorpha</taxon>
        <taxon>Tephritoidea</taxon>
        <taxon>Tephritidae</taxon>
        <taxon>Ceratitis</taxon>
        <taxon>Ceratitis</taxon>
    </lineage>
</organism>
<dbReference type="OrthoDB" id="7855711at2759"/>
<accession>W8CCT0</accession>
<keyword evidence="1" id="KW-0812">Transmembrane</keyword>
<feature type="transmembrane region" description="Helical" evidence="1">
    <location>
        <begin position="619"/>
        <end position="644"/>
    </location>
</feature>
<evidence type="ECO:0008006" key="3">
    <source>
        <dbReference type="Google" id="ProtNLM"/>
    </source>
</evidence>
<keyword evidence="1" id="KW-0472">Membrane</keyword>
<dbReference type="AlphaFoldDB" id="W8CCT0"/>
<reference evidence="2" key="2">
    <citation type="journal article" date="2014" name="BMC Genomics">
        <title>A genomic perspective to assessing quality of mass-reared SIT flies used in Mediterranean fruit fly (Ceratitis capitata) eradication in California.</title>
        <authorList>
            <person name="Calla B."/>
            <person name="Hall B."/>
            <person name="Hou S."/>
            <person name="Geib S.M."/>
        </authorList>
    </citation>
    <scope>NUCLEOTIDE SEQUENCE</scope>
</reference>
<proteinExistence type="evidence at transcript level"/>
<sequence>MRVTLAEFNLNYLSLSSAHDITRNSNSIKEKVMDFNAIIILVLLSAVIVTQPCPMGDATTIKSIMKMERVKFYQKFMAKIWAEERFESCLLYGDLQASETLQILLQILFEDLSTPILLQTTNSSFQIANIFNRNVLSLVRLEDFERELPKIGATLELLRQKRIILIGGEQQVTNADDQYLTKLFRLCETKKMLNVLVVDGDFWQTETYYSYTIFPHFRLERKHLETWNDLVFPPRLSNLHGYGIRTLPDLTAAWTFLYLQDGRVKVGGYLSCLLTIFAETINASLIYPMQVRVGEIINSTTIDNFMQNNLLDIPMKHIFLETANTIDMSSRPYGISDICIVAPVVWYHSVTDFLLTYFDGKFSALIFISYFTTIILLHLCIRLRRLRAGRPLHGCILASYLEPSYMAFNYGPAQPRGVQSLVTLKILISLSLVWFLCIQTHYAANLKTYVTKPVEMPVPKSWEDLNNVGIKVMMSRHFYSYKRFWCYESCARYERFLKISESQEITRKYMESLNTSYAYPTDLFTWHFIKFNMRSLSQRVFRWTDICLKRQTLQGFLLPPNSAFKDSLDLFLTRIADSGLANHWIEVTYAEAVRLKKINKLAFANRDWTQPIGMKSISFMWSMFAFGWTIALAVFICEIALAHWKKPLTRRNK</sequence>
<evidence type="ECO:0000313" key="2">
    <source>
        <dbReference type="EMBL" id="JAC03395.1"/>
    </source>
</evidence>
<reference evidence="2" key="1">
    <citation type="submission" date="2013-07" db="EMBL/GenBank/DDBJ databases">
        <authorList>
            <person name="Geib S."/>
        </authorList>
    </citation>
    <scope>NUCLEOTIDE SEQUENCE</scope>
</reference>
<evidence type="ECO:0000256" key="1">
    <source>
        <dbReference type="SAM" id="Phobius"/>
    </source>
</evidence>
<keyword evidence="1" id="KW-1133">Transmembrane helix</keyword>
<protein>
    <recommendedName>
        <fullName evidence="3">Ionotropic glutamate receptor</fullName>
    </recommendedName>
</protein>
<name>W8CCT0_CERCA</name>
<feature type="transmembrane region" description="Helical" evidence="1">
    <location>
        <begin position="426"/>
        <end position="444"/>
    </location>
</feature>